<proteinExistence type="predicted"/>
<dbReference type="InterPro" id="IPR049261">
    <property type="entry name" value="RecA-like_C"/>
</dbReference>
<gene>
    <name evidence="5" type="ORF">VNO77_37900</name>
</gene>
<dbReference type="PROSITE" id="PS50163">
    <property type="entry name" value="RECA_3"/>
    <property type="match status" value="1"/>
</dbReference>
<keyword evidence="6" id="KW-1185">Reference proteome</keyword>
<evidence type="ECO:0000256" key="3">
    <source>
        <dbReference type="ARBA" id="ARBA00023172"/>
    </source>
</evidence>
<dbReference type="InterPro" id="IPR013765">
    <property type="entry name" value="DNA_recomb/repair_RecA"/>
</dbReference>
<evidence type="ECO:0000313" key="6">
    <source>
        <dbReference type="Proteomes" id="UP001367508"/>
    </source>
</evidence>
<dbReference type="Pfam" id="PF21096">
    <property type="entry name" value="RecA_C"/>
    <property type="match status" value="1"/>
</dbReference>
<keyword evidence="1" id="KW-0547">Nucleotide-binding</keyword>
<dbReference type="EMBL" id="JAYMYQ010000009">
    <property type="protein sequence ID" value="KAK7313272.1"/>
    <property type="molecule type" value="Genomic_DNA"/>
</dbReference>
<evidence type="ECO:0000256" key="1">
    <source>
        <dbReference type="ARBA" id="ARBA00022741"/>
    </source>
</evidence>
<dbReference type="Gene3D" id="3.30.250.10">
    <property type="entry name" value="RecA protein, C-terminal domain"/>
    <property type="match status" value="1"/>
</dbReference>
<dbReference type="GO" id="GO:0003697">
    <property type="term" value="F:single-stranded DNA binding"/>
    <property type="evidence" value="ECO:0007669"/>
    <property type="project" value="InterPro"/>
</dbReference>
<dbReference type="PANTHER" id="PTHR45900:SF1">
    <property type="entry name" value="MITOCHONDRIAL DNA REPAIR PROTEIN RECA HOMOLOG-RELATED"/>
    <property type="match status" value="1"/>
</dbReference>
<evidence type="ECO:0000256" key="2">
    <source>
        <dbReference type="ARBA" id="ARBA00022840"/>
    </source>
</evidence>
<dbReference type="GO" id="GO:0008094">
    <property type="term" value="F:ATP-dependent activity, acting on DNA"/>
    <property type="evidence" value="ECO:0007669"/>
    <property type="project" value="InterPro"/>
</dbReference>
<reference evidence="5 6" key="1">
    <citation type="submission" date="2024-01" db="EMBL/GenBank/DDBJ databases">
        <title>The genomes of 5 underutilized Papilionoideae crops provide insights into root nodulation and disease resistanc.</title>
        <authorList>
            <person name="Jiang F."/>
        </authorList>
    </citation>
    <scope>NUCLEOTIDE SEQUENCE [LARGE SCALE GENOMIC DNA]</scope>
    <source>
        <strain evidence="5">LVBAO_FW01</strain>
        <tissue evidence="5">Leaves</tissue>
    </source>
</reference>
<evidence type="ECO:0000313" key="5">
    <source>
        <dbReference type="EMBL" id="KAK7313272.1"/>
    </source>
</evidence>
<organism evidence="5 6">
    <name type="scientific">Canavalia gladiata</name>
    <name type="common">Sword bean</name>
    <name type="synonym">Dolichos gladiatus</name>
    <dbReference type="NCBI Taxonomy" id="3824"/>
    <lineage>
        <taxon>Eukaryota</taxon>
        <taxon>Viridiplantae</taxon>
        <taxon>Streptophyta</taxon>
        <taxon>Embryophyta</taxon>
        <taxon>Tracheophyta</taxon>
        <taxon>Spermatophyta</taxon>
        <taxon>Magnoliopsida</taxon>
        <taxon>eudicotyledons</taxon>
        <taxon>Gunneridae</taxon>
        <taxon>Pentapetalae</taxon>
        <taxon>rosids</taxon>
        <taxon>fabids</taxon>
        <taxon>Fabales</taxon>
        <taxon>Fabaceae</taxon>
        <taxon>Papilionoideae</taxon>
        <taxon>50 kb inversion clade</taxon>
        <taxon>NPAAA clade</taxon>
        <taxon>indigoferoid/millettioid clade</taxon>
        <taxon>Phaseoleae</taxon>
        <taxon>Canavalia</taxon>
    </lineage>
</organism>
<dbReference type="GO" id="GO:0006310">
    <property type="term" value="P:DNA recombination"/>
    <property type="evidence" value="ECO:0007669"/>
    <property type="project" value="UniProtKB-KW"/>
</dbReference>
<dbReference type="InterPro" id="IPR023400">
    <property type="entry name" value="RecA_C_sf"/>
</dbReference>
<keyword evidence="3" id="KW-0233">DNA recombination</keyword>
<dbReference type="Proteomes" id="UP001367508">
    <property type="component" value="Unassembled WGS sequence"/>
</dbReference>
<dbReference type="PANTHER" id="PTHR45900">
    <property type="entry name" value="RECA"/>
    <property type="match status" value="1"/>
</dbReference>
<dbReference type="GO" id="GO:0006281">
    <property type="term" value="P:DNA repair"/>
    <property type="evidence" value="ECO:0007669"/>
    <property type="project" value="InterPro"/>
</dbReference>
<dbReference type="InterPro" id="IPR020587">
    <property type="entry name" value="RecA_monomer-monomer_interface"/>
</dbReference>
<name>A0AAN9K9A7_CANGL</name>
<keyword evidence="2" id="KW-0067">ATP-binding</keyword>
<sequence>MESWSDTRFERFHRQGREFPSPLTPVGLHLHCIHLHFLSCINLIPKWGSVACLQLVLELQGQIAFEIGASLHGLTISDIDRADCIWNKDVVDRVNQVCLRKLGVIRLAIGATKTVQLQNLVDLGMPGPMASAARSSSKVSRPYKLAEFEIIFGEGVSKLGCILDCAEMMDIVSKKGSWYSYGDHRLGQGRDKAIQYLKENTHLLEEIEKVVRSSLIEGTSQSSLAYVKNSPVLHQDEDMFEESHG</sequence>
<protein>
    <recommendedName>
        <fullName evidence="4">RecA family profile 2 domain-containing protein</fullName>
    </recommendedName>
</protein>
<dbReference type="AlphaFoldDB" id="A0AAN9K9A7"/>
<feature type="domain" description="RecA family profile 2" evidence="4">
    <location>
        <begin position="99"/>
        <end position="161"/>
    </location>
</feature>
<accession>A0AAN9K9A7</accession>
<dbReference type="GO" id="GO:0005524">
    <property type="term" value="F:ATP binding"/>
    <property type="evidence" value="ECO:0007669"/>
    <property type="project" value="UniProtKB-KW"/>
</dbReference>
<comment type="caution">
    <text evidence="5">The sequence shown here is derived from an EMBL/GenBank/DDBJ whole genome shotgun (WGS) entry which is preliminary data.</text>
</comment>
<dbReference type="SUPFAM" id="SSF54752">
    <property type="entry name" value="RecA protein, C-terminal domain"/>
    <property type="match status" value="1"/>
</dbReference>
<evidence type="ECO:0000259" key="4">
    <source>
        <dbReference type="PROSITE" id="PS50163"/>
    </source>
</evidence>